<feature type="transmembrane region" description="Helical" evidence="1">
    <location>
        <begin position="94"/>
        <end position="117"/>
    </location>
</feature>
<sequence>MITRSFPRIGKCCFCICLSEKLAVEVSTIILMIWYLSIGLLNLIFGVNSKNKSIIVSIFFKLFAGIFLFILFISLKKINLKYMTQFKKYYGIYVIYRILSFILTVIFSLRGISAISYPSNQEEFHNLYIDNEILNKLDGEEINSYVIKRNIRTIVFISLETLISVYYYLTTGSYIENVKEKIRKEEDRELTIDY</sequence>
<reference evidence="2 3" key="1">
    <citation type="submission" date="2016-08" db="EMBL/GenBank/DDBJ databases">
        <title>A Parts List for Fungal Cellulosomes Revealed by Comparative Genomics.</title>
        <authorList>
            <consortium name="DOE Joint Genome Institute"/>
            <person name="Haitjema C.H."/>
            <person name="Gilmore S.P."/>
            <person name="Henske J.K."/>
            <person name="Solomon K.V."/>
            <person name="De Groot R."/>
            <person name="Kuo A."/>
            <person name="Mondo S.J."/>
            <person name="Salamov A.A."/>
            <person name="Labutti K."/>
            <person name="Zhao Z."/>
            <person name="Chiniquy J."/>
            <person name="Barry K."/>
            <person name="Brewer H.M."/>
            <person name="Purvine S.O."/>
            <person name="Wright A.T."/>
            <person name="Boxma B."/>
            <person name="Van Alen T."/>
            <person name="Hackstein J.H."/>
            <person name="Baker S.E."/>
            <person name="Grigoriev I.V."/>
            <person name="O'Malley M.A."/>
        </authorList>
    </citation>
    <scope>NUCLEOTIDE SEQUENCE [LARGE SCALE GENOMIC DNA]</scope>
    <source>
        <strain evidence="2 3">G1</strain>
    </source>
</reference>
<evidence type="ECO:0000313" key="3">
    <source>
        <dbReference type="Proteomes" id="UP000193920"/>
    </source>
</evidence>
<organism evidence="2 3">
    <name type="scientific">Neocallimastix californiae</name>
    <dbReference type="NCBI Taxonomy" id="1754190"/>
    <lineage>
        <taxon>Eukaryota</taxon>
        <taxon>Fungi</taxon>
        <taxon>Fungi incertae sedis</taxon>
        <taxon>Chytridiomycota</taxon>
        <taxon>Chytridiomycota incertae sedis</taxon>
        <taxon>Neocallimastigomycetes</taxon>
        <taxon>Neocallimastigales</taxon>
        <taxon>Neocallimastigaceae</taxon>
        <taxon>Neocallimastix</taxon>
    </lineage>
</organism>
<protein>
    <submittedName>
        <fullName evidence="2">Uncharacterized protein</fullName>
    </submittedName>
</protein>
<dbReference type="EMBL" id="MCOG01000016">
    <property type="protein sequence ID" value="ORY78691.1"/>
    <property type="molecule type" value="Genomic_DNA"/>
</dbReference>
<feature type="transmembrane region" description="Helical" evidence="1">
    <location>
        <begin position="151"/>
        <end position="169"/>
    </location>
</feature>
<accession>A0A1Y2F495</accession>
<gene>
    <name evidence="2" type="ORF">LY90DRAFT_70200</name>
</gene>
<evidence type="ECO:0000256" key="1">
    <source>
        <dbReference type="SAM" id="Phobius"/>
    </source>
</evidence>
<comment type="caution">
    <text evidence="2">The sequence shown here is derived from an EMBL/GenBank/DDBJ whole genome shotgun (WGS) entry which is preliminary data.</text>
</comment>
<keyword evidence="1" id="KW-0812">Transmembrane</keyword>
<keyword evidence="1" id="KW-1133">Transmembrane helix</keyword>
<name>A0A1Y2F495_9FUNG</name>
<feature type="transmembrane region" description="Helical" evidence="1">
    <location>
        <begin position="29"/>
        <end position="47"/>
    </location>
</feature>
<feature type="transmembrane region" description="Helical" evidence="1">
    <location>
        <begin position="53"/>
        <end position="73"/>
    </location>
</feature>
<evidence type="ECO:0000313" key="2">
    <source>
        <dbReference type="EMBL" id="ORY78691.1"/>
    </source>
</evidence>
<keyword evidence="1" id="KW-0472">Membrane</keyword>
<proteinExistence type="predicted"/>
<dbReference type="Proteomes" id="UP000193920">
    <property type="component" value="Unassembled WGS sequence"/>
</dbReference>
<dbReference type="AlphaFoldDB" id="A0A1Y2F495"/>
<keyword evidence="3" id="KW-1185">Reference proteome</keyword>